<organism evidence="10 11">
    <name type="scientific">Ornithinibacillus halotolerans</name>
    <dbReference type="NCBI Taxonomy" id="1274357"/>
    <lineage>
        <taxon>Bacteria</taxon>
        <taxon>Bacillati</taxon>
        <taxon>Bacillota</taxon>
        <taxon>Bacilli</taxon>
        <taxon>Bacillales</taxon>
        <taxon>Bacillaceae</taxon>
        <taxon>Ornithinibacillus</taxon>
    </lineage>
</organism>
<dbReference type="EC" id="2.3.1.51" evidence="7"/>
<evidence type="ECO:0000313" key="11">
    <source>
        <dbReference type="Proteomes" id="UP000613512"/>
    </source>
</evidence>
<dbReference type="AlphaFoldDB" id="A0A916S9Y0"/>
<comment type="similarity">
    <text evidence="2 7">Belongs to the 1-acyl-sn-glycerol-3-phosphate acyltransferase family.</text>
</comment>
<keyword evidence="8" id="KW-0472">Membrane</keyword>
<comment type="pathway">
    <text evidence="1">Lipid metabolism.</text>
</comment>
<dbReference type="PANTHER" id="PTHR10434">
    <property type="entry name" value="1-ACYL-SN-GLYCEROL-3-PHOSPHATE ACYLTRANSFERASE"/>
    <property type="match status" value="1"/>
</dbReference>
<keyword evidence="5 7" id="KW-0443">Lipid metabolism</keyword>
<proteinExistence type="inferred from homology"/>
<keyword evidence="3 7" id="KW-0444">Lipid biosynthesis</keyword>
<dbReference type="GO" id="GO:0006654">
    <property type="term" value="P:phosphatidic acid biosynthetic process"/>
    <property type="evidence" value="ECO:0007669"/>
    <property type="project" value="TreeGrafter"/>
</dbReference>
<reference evidence="10" key="2">
    <citation type="submission" date="2020-09" db="EMBL/GenBank/DDBJ databases">
        <authorList>
            <person name="Sun Q."/>
            <person name="Zhou Y."/>
        </authorList>
    </citation>
    <scope>NUCLEOTIDE SEQUENCE</scope>
    <source>
        <strain evidence="10">CGMCC 1.12408</strain>
    </source>
</reference>
<reference evidence="10" key="1">
    <citation type="journal article" date="2014" name="Int. J. Syst. Evol. Microbiol.">
        <title>Complete genome sequence of Corynebacterium casei LMG S-19264T (=DSM 44701T), isolated from a smear-ripened cheese.</title>
        <authorList>
            <consortium name="US DOE Joint Genome Institute (JGI-PGF)"/>
            <person name="Walter F."/>
            <person name="Albersmeier A."/>
            <person name="Kalinowski J."/>
            <person name="Ruckert C."/>
        </authorList>
    </citation>
    <scope>NUCLEOTIDE SEQUENCE</scope>
    <source>
        <strain evidence="10">CGMCC 1.12408</strain>
    </source>
</reference>
<gene>
    <name evidence="10" type="primary">plsC</name>
    <name evidence="10" type="ORF">GCM10008025_34590</name>
</gene>
<evidence type="ECO:0000256" key="4">
    <source>
        <dbReference type="ARBA" id="ARBA00022679"/>
    </source>
</evidence>
<keyword evidence="8" id="KW-1133">Transmembrane helix</keyword>
<dbReference type="SUPFAM" id="SSF69593">
    <property type="entry name" value="Glycerol-3-phosphate (1)-acyltransferase"/>
    <property type="match status" value="1"/>
</dbReference>
<name>A0A916S9Y0_9BACI</name>
<dbReference type="GO" id="GO:0016020">
    <property type="term" value="C:membrane"/>
    <property type="evidence" value="ECO:0007669"/>
    <property type="project" value="InterPro"/>
</dbReference>
<evidence type="ECO:0000256" key="8">
    <source>
        <dbReference type="SAM" id="Phobius"/>
    </source>
</evidence>
<accession>A0A916S9Y0</accession>
<dbReference type="Proteomes" id="UP000613512">
    <property type="component" value="Unassembled WGS sequence"/>
</dbReference>
<evidence type="ECO:0000256" key="6">
    <source>
        <dbReference type="ARBA" id="ARBA00023315"/>
    </source>
</evidence>
<evidence type="ECO:0000256" key="2">
    <source>
        <dbReference type="ARBA" id="ARBA00008655"/>
    </source>
</evidence>
<keyword evidence="6 7" id="KW-0012">Acyltransferase</keyword>
<evidence type="ECO:0000256" key="1">
    <source>
        <dbReference type="ARBA" id="ARBA00005189"/>
    </source>
</evidence>
<dbReference type="RefSeq" id="WP_188385931.1">
    <property type="nucleotide sequence ID" value="NZ_BMEY01000024.1"/>
</dbReference>
<dbReference type="GO" id="GO:0003841">
    <property type="term" value="F:1-acylglycerol-3-phosphate O-acyltransferase activity"/>
    <property type="evidence" value="ECO:0007669"/>
    <property type="project" value="UniProtKB-UniRule"/>
</dbReference>
<keyword evidence="8" id="KW-0812">Transmembrane</keyword>
<feature type="domain" description="Phospholipid/glycerol acyltransferase" evidence="9">
    <location>
        <begin position="73"/>
        <end position="187"/>
    </location>
</feature>
<dbReference type="Pfam" id="PF01553">
    <property type="entry name" value="Acyltransferase"/>
    <property type="match status" value="1"/>
</dbReference>
<keyword evidence="4 7" id="KW-0808">Transferase</keyword>
<dbReference type="NCBIfam" id="TIGR00530">
    <property type="entry name" value="AGP_acyltrn"/>
    <property type="match status" value="1"/>
</dbReference>
<evidence type="ECO:0000256" key="5">
    <source>
        <dbReference type="ARBA" id="ARBA00023098"/>
    </source>
</evidence>
<keyword evidence="7" id="KW-0594">Phospholipid biosynthesis</keyword>
<protein>
    <recommendedName>
        <fullName evidence="7">1-acyl-sn-glycerol-3-phosphate acyltransferase</fullName>
        <ecNumber evidence="7">2.3.1.51</ecNumber>
    </recommendedName>
</protein>
<evidence type="ECO:0000313" key="10">
    <source>
        <dbReference type="EMBL" id="GGA89053.1"/>
    </source>
</evidence>
<dbReference type="SMART" id="SM00563">
    <property type="entry name" value="PlsC"/>
    <property type="match status" value="1"/>
</dbReference>
<comment type="caution">
    <text evidence="10">The sequence shown here is derived from an EMBL/GenBank/DDBJ whole genome shotgun (WGS) entry which is preliminary data.</text>
</comment>
<comment type="domain">
    <text evidence="7">The HXXXXD motif is essential for acyltransferase activity and may constitute the binding site for the phosphate moiety of the glycerol-3-phosphate.</text>
</comment>
<dbReference type="InterPro" id="IPR004552">
    <property type="entry name" value="AGP_acyltrans"/>
</dbReference>
<keyword evidence="7" id="KW-1208">Phospholipid metabolism</keyword>
<feature type="transmembrane region" description="Helical" evidence="8">
    <location>
        <begin position="6"/>
        <end position="22"/>
    </location>
</feature>
<comment type="catalytic activity">
    <reaction evidence="7">
        <text>a 1-acyl-sn-glycero-3-phosphate + an acyl-CoA = a 1,2-diacyl-sn-glycero-3-phosphate + CoA</text>
        <dbReference type="Rhea" id="RHEA:19709"/>
        <dbReference type="ChEBI" id="CHEBI:57287"/>
        <dbReference type="ChEBI" id="CHEBI:57970"/>
        <dbReference type="ChEBI" id="CHEBI:58342"/>
        <dbReference type="ChEBI" id="CHEBI:58608"/>
        <dbReference type="EC" id="2.3.1.51"/>
    </reaction>
</comment>
<evidence type="ECO:0000256" key="3">
    <source>
        <dbReference type="ARBA" id="ARBA00022516"/>
    </source>
</evidence>
<dbReference type="PANTHER" id="PTHR10434:SF64">
    <property type="entry name" value="1-ACYL-SN-GLYCEROL-3-PHOSPHATE ACYLTRANSFERASE-RELATED"/>
    <property type="match status" value="1"/>
</dbReference>
<dbReference type="InterPro" id="IPR002123">
    <property type="entry name" value="Plipid/glycerol_acylTrfase"/>
</dbReference>
<dbReference type="EMBL" id="BMEY01000024">
    <property type="protein sequence ID" value="GGA89053.1"/>
    <property type="molecule type" value="Genomic_DNA"/>
</dbReference>
<evidence type="ECO:0000259" key="9">
    <source>
        <dbReference type="SMART" id="SM00563"/>
    </source>
</evidence>
<keyword evidence="11" id="KW-1185">Reference proteome</keyword>
<dbReference type="CDD" id="cd07989">
    <property type="entry name" value="LPLAT_AGPAT-like"/>
    <property type="match status" value="1"/>
</dbReference>
<sequence length="254" mass="28137">MLFSIRIYAYAVILVIGSLFTLQRAKRLYEKPSTEETRESIFATPQNVSMKVIKATGTEVHVTGREKIPDGAVLYVANHQGLFDILAFLGHLGKPVGFIAKQEIKKLPIIRTWMGLLNCVFIDRSDRRQSMKAINQGIENLKQGSSLVIFPEGTRGKGTELSEFKPGSLRLATKANVPIVPVTLNGTYQMLEAGNGRVKGSTITMTIHDPIFPSKYQELKSAELAKELQEIVQSALPHIATTNEIDKELVTNTQ</sequence>
<evidence type="ECO:0000256" key="7">
    <source>
        <dbReference type="RuleBase" id="RU361267"/>
    </source>
</evidence>